<dbReference type="GO" id="GO:0004151">
    <property type="term" value="F:dihydroorotase activity"/>
    <property type="evidence" value="ECO:0007669"/>
    <property type="project" value="InterPro"/>
</dbReference>
<dbReference type="EMBL" id="JACRTE010000002">
    <property type="protein sequence ID" value="MBC8595753.1"/>
    <property type="molecule type" value="Genomic_DNA"/>
</dbReference>
<evidence type="ECO:0000256" key="4">
    <source>
        <dbReference type="ARBA" id="ARBA00022723"/>
    </source>
</evidence>
<dbReference type="CDD" id="cd01317">
    <property type="entry name" value="DHOase_IIa"/>
    <property type="match status" value="1"/>
</dbReference>
<organism evidence="8 9">
    <name type="scientific">Qingrenia yutianensis</name>
    <dbReference type="NCBI Taxonomy" id="2763676"/>
    <lineage>
        <taxon>Bacteria</taxon>
        <taxon>Bacillati</taxon>
        <taxon>Bacillota</taxon>
        <taxon>Clostridia</taxon>
        <taxon>Eubacteriales</taxon>
        <taxon>Oscillospiraceae</taxon>
        <taxon>Qingrenia</taxon>
    </lineage>
</organism>
<comment type="cofactor">
    <cofactor evidence="1">
        <name>Zn(2+)</name>
        <dbReference type="ChEBI" id="CHEBI:29105"/>
    </cofactor>
</comment>
<dbReference type="AlphaFoldDB" id="A0A926ITI4"/>
<keyword evidence="5" id="KW-0378">Hydrolase</keyword>
<dbReference type="PANTHER" id="PTHR43668">
    <property type="entry name" value="ALLANTOINASE"/>
    <property type="match status" value="1"/>
</dbReference>
<dbReference type="Gene3D" id="2.30.40.10">
    <property type="entry name" value="Urease, subunit C, domain 1"/>
    <property type="match status" value="1"/>
</dbReference>
<dbReference type="PROSITE" id="PS00483">
    <property type="entry name" value="DIHYDROOROTASE_2"/>
    <property type="match status" value="1"/>
</dbReference>
<dbReference type="RefSeq" id="WP_262431389.1">
    <property type="nucleotide sequence ID" value="NZ_JACRTE010000002.1"/>
</dbReference>
<dbReference type="Pfam" id="PF12890">
    <property type="entry name" value="DHOase"/>
    <property type="match status" value="1"/>
</dbReference>
<evidence type="ECO:0000313" key="8">
    <source>
        <dbReference type="EMBL" id="MBC8595753.1"/>
    </source>
</evidence>
<keyword evidence="9" id="KW-1185">Reference proteome</keyword>
<reference evidence="8" key="1">
    <citation type="submission" date="2020-08" db="EMBL/GenBank/DDBJ databases">
        <title>Genome public.</title>
        <authorList>
            <person name="Liu C."/>
            <person name="Sun Q."/>
        </authorList>
    </citation>
    <scope>NUCLEOTIDE SEQUENCE</scope>
    <source>
        <strain evidence="8">NSJ-50</strain>
    </source>
</reference>
<evidence type="ECO:0000256" key="6">
    <source>
        <dbReference type="ARBA" id="ARBA00022975"/>
    </source>
</evidence>
<comment type="similarity">
    <text evidence="3">Belongs to the metallo-dependent hydrolases superfamily. DHOase family. Class I DHOase subfamily.</text>
</comment>
<evidence type="ECO:0000259" key="7">
    <source>
        <dbReference type="Pfam" id="PF12890"/>
    </source>
</evidence>
<dbReference type="SUPFAM" id="SSF51338">
    <property type="entry name" value="Composite domain of metallo-dependent hydrolases"/>
    <property type="match status" value="1"/>
</dbReference>
<dbReference type="GO" id="GO:0046872">
    <property type="term" value="F:metal ion binding"/>
    <property type="evidence" value="ECO:0007669"/>
    <property type="project" value="UniProtKB-KW"/>
</dbReference>
<dbReference type="GO" id="GO:0004038">
    <property type="term" value="F:allantoinase activity"/>
    <property type="evidence" value="ECO:0007669"/>
    <property type="project" value="TreeGrafter"/>
</dbReference>
<dbReference type="SUPFAM" id="SSF51556">
    <property type="entry name" value="Metallo-dependent hydrolases"/>
    <property type="match status" value="1"/>
</dbReference>
<dbReference type="Proteomes" id="UP000647416">
    <property type="component" value="Unassembled WGS sequence"/>
</dbReference>
<name>A0A926ITI4_9FIRM</name>
<dbReference type="GO" id="GO:0006145">
    <property type="term" value="P:purine nucleobase catabolic process"/>
    <property type="evidence" value="ECO:0007669"/>
    <property type="project" value="TreeGrafter"/>
</dbReference>
<protein>
    <submittedName>
        <fullName evidence="8">Dihydroorotase</fullName>
    </submittedName>
</protein>
<gene>
    <name evidence="8" type="ORF">H8706_02580</name>
</gene>
<dbReference type="NCBIfam" id="TIGR00857">
    <property type="entry name" value="pyrC_multi"/>
    <property type="match status" value="1"/>
</dbReference>
<feature type="domain" description="Dihydroorotase catalytic" evidence="7">
    <location>
        <begin position="50"/>
        <end position="235"/>
    </location>
</feature>
<comment type="caution">
    <text evidence="8">The sequence shown here is derived from an EMBL/GenBank/DDBJ whole genome shotgun (WGS) entry which is preliminary data.</text>
</comment>
<comment type="function">
    <text evidence="2">Catalyzes the reversible cyclization of carbamoyl aspartate to dihydroorotate.</text>
</comment>
<accession>A0A926ITI4</accession>
<dbReference type="GO" id="GO:0005737">
    <property type="term" value="C:cytoplasm"/>
    <property type="evidence" value="ECO:0007669"/>
    <property type="project" value="TreeGrafter"/>
</dbReference>
<dbReference type="InterPro" id="IPR032466">
    <property type="entry name" value="Metal_Hydrolase"/>
</dbReference>
<evidence type="ECO:0000256" key="1">
    <source>
        <dbReference type="ARBA" id="ARBA00001947"/>
    </source>
</evidence>
<evidence type="ECO:0000313" key="9">
    <source>
        <dbReference type="Proteomes" id="UP000647416"/>
    </source>
</evidence>
<dbReference type="InterPro" id="IPR050138">
    <property type="entry name" value="DHOase/Allantoinase_Hydrolase"/>
</dbReference>
<keyword evidence="4" id="KW-0479">Metal-binding</keyword>
<sequence length="424" mass="47182">MILKRANIFKNGGFEKCDFEIRNSVFDNVAGLDGIGVFLNDLSKMNNLYIFPGFIDVHVHLREPGFFYKESIKTGTSASARGGYTTVCAMPNLNPVPDTLENLNIERKIIKKDAVINVIPYGAVTMGENGEVLSEMEKMKDYVIGFSDDGKGVQSAEIMEQAMLTAKKCGKIISAHCEDNSLLNGGYIHKGKYAEINGHRGISSESEYLPIKRDLELVRKTGCKYHVCHISCKESVELLRNAKKEGLDVSCETAPHYLLLDDMCLKDEGRFKMNPPIRDISDKEALIEGILDGTVDMIATDHAPHGFDEKNRGLEKSLMGISGIETAFPLMYTNFVKTGIFPLDFLIKLMYENPKKRFNIAQSDDCFTVFDLDKEYKINSENFLSKGKATPFDGDNVFGECVLTAANGKTAWIKGADRLRGADK</sequence>
<dbReference type="InterPro" id="IPR011059">
    <property type="entry name" value="Metal-dep_hydrolase_composite"/>
</dbReference>
<dbReference type="GO" id="GO:0006221">
    <property type="term" value="P:pyrimidine nucleotide biosynthetic process"/>
    <property type="evidence" value="ECO:0007669"/>
    <property type="project" value="UniProtKB-KW"/>
</dbReference>
<dbReference type="PROSITE" id="PS00482">
    <property type="entry name" value="DIHYDROOROTASE_1"/>
    <property type="match status" value="1"/>
</dbReference>
<proteinExistence type="inferred from homology"/>
<evidence type="ECO:0000256" key="2">
    <source>
        <dbReference type="ARBA" id="ARBA00002368"/>
    </source>
</evidence>
<dbReference type="Gene3D" id="3.20.20.140">
    <property type="entry name" value="Metal-dependent hydrolases"/>
    <property type="match status" value="1"/>
</dbReference>
<evidence type="ECO:0000256" key="3">
    <source>
        <dbReference type="ARBA" id="ARBA00010286"/>
    </source>
</evidence>
<dbReference type="PANTHER" id="PTHR43668:SF2">
    <property type="entry name" value="ALLANTOINASE"/>
    <property type="match status" value="1"/>
</dbReference>
<dbReference type="InterPro" id="IPR004722">
    <property type="entry name" value="DHOase"/>
</dbReference>
<dbReference type="InterPro" id="IPR002195">
    <property type="entry name" value="Dihydroorotase_CS"/>
</dbReference>
<dbReference type="InterPro" id="IPR024403">
    <property type="entry name" value="DHOase_cat"/>
</dbReference>
<evidence type="ECO:0000256" key="5">
    <source>
        <dbReference type="ARBA" id="ARBA00022801"/>
    </source>
</evidence>
<keyword evidence="6" id="KW-0665">Pyrimidine biosynthesis</keyword>